<dbReference type="EMBL" id="FR824482">
    <property type="protein sequence ID" value="CCA26992.1"/>
    <property type="molecule type" value="Genomic_DNA"/>
</dbReference>
<accession>F0WZR5</accession>
<sequence>MVFSSTGSYTNGSKCSVSIGHDTYARIVYRANLKSLNESEKVMKCTVRGTKATSRSNLLSYFMTKSCQDVHNGSGE</sequence>
<protein>
    <submittedName>
        <fullName evidence="1">AlNc14C439G11656 protein</fullName>
    </submittedName>
</protein>
<reference evidence="1" key="2">
    <citation type="submission" date="2011-02" db="EMBL/GenBank/DDBJ databases">
        <authorList>
            <person name="MacLean D."/>
        </authorList>
    </citation>
    <scope>NUCLEOTIDE SEQUENCE</scope>
</reference>
<evidence type="ECO:0000313" key="1">
    <source>
        <dbReference type="EMBL" id="CCA26992.1"/>
    </source>
</evidence>
<reference evidence="1" key="1">
    <citation type="journal article" date="2011" name="PLoS Biol.">
        <title>Gene gain and loss during evolution of obligate parasitism in the white rust pathogen of Arabidopsis thaliana.</title>
        <authorList>
            <person name="Kemen E."/>
            <person name="Gardiner A."/>
            <person name="Schultz-Larsen T."/>
            <person name="Kemen A.C."/>
            <person name="Balmuth A.L."/>
            <person name="Robert-Seilaniantz A."/>
            <person name="Bailey K."/>
            <person name="Holub E."/>
            <person name="Studholme D.J."/>
            <person name="Maclean D."/>
            <person name="Jones J.D."/>
        </authorList>
    </citation>
    <scope>NUCLEOTIDE SEQUENCE</scope>
</reference>
<gene>
    <name evidence="1" type="primary">AlNc14C439G11656</name>
    <name evidence="1" type="ORF">ALNC14_131360</name>
</gene>
<name>F0WZR5_9STRA</name>
<dbReference type="AlphaFoldDB" id="F0WZR5"/>
<dbReference type="HOGENOM" id="CLU_2659691_0_0_1"/>
<proteinExistence type="predicted"/>
<organism evidence="1">
    <name type="scientific">Albugo laibachii Nc14</name>
    <dbReference type="NCBI Taxonomy" id="890382"/>
    <lineage>
        <taxon>Eukaryota</taxon>
        <taxon>Sar</taxon>
        <taxon>Stramenopiles</taxon>
        <taxon>Oomycota</taxon>
        <taxon>Peronosporomycetes</taxon>
        <taxon>Albuginales</taxon>
        <taxon>Albuginaceae</taxon>
        <taxon>Albugo</taxon>
    </lineage>
</organism>